<sequence length="93" mass="10590">MSKHFEDARYYLGRAAEHAKAGVKEELEPVEARVKELVGRDDDEPEPEPSRLDRIQADLKDLEERAEGEAREAVASARKRVKEYRGHDAATDE</sequence>
<dbReference type="Pfam" id="PF24430">
    <property type="entry name" value="DUF7553"/>
    <property type="match status" value="1"/>
</dbReference>
<evidence type="ECO:0000313" key="2">
    <source>
        <dbReference type="EMBL" id="MFC6771431.1"/>
    </source>
</evidence>
<protein>
    <submittedName>
        <fullName evidence="2">Uncharacterized protein</fullName>
    </submittedName>
</protein>
<dbReference type="EMBL" id="JBHSWT010000375">
    <property type="protein sequence ID" value="MFC6771431.1"/>
    <property type="molecule type" value="Genomic_DNA"/>
</dbReference>
<accession>A0ABD5T7C9</accession>
<proteinExistence type="predicted"/>
<organism evidence="2 3">
    <name type="scientific">Halorubrum pallidum</name>
    <dbReference type="NCBI Taxonomy" id="1526114"/>
    <lineage>
        <taxon>Archaea</taxon>
        <taxon>Methanobacteriati</taxon>
        <taxon>Methanobacteriota</taxon>
        <taxon>Stenosarchaea group</taxon>
        <taxon>Halobacteria</taxon>
        <taxon>Halobacteriales</taxon>
        <taxon>Haloferacaceae</taxon>
        <taxon>Halorubrum</taxon>
    </lineage>
</organism>
<feature type="compositionally biased region" description="Basic and acidic residues" evidence="1">
    <location>
        <begin position="83"/>
        <end position="93"/>
    </location>
</feature>
<dbReference type="AlphaFoldDB" id="A0ABD5T7C9"/>
<dbReference type="Proteomes" id="UP001596274">
    <property type="component" value="Unassembled WGS sequence"/>
</dbReference>
<keyword evidence="3" id="KW-1185">Reference proteome</keyword>
<feature type="region of interest" description="Disordered" evidence="1">
    <location>
        <begin position="64"/>
        <end position="93"/>
    </location>
</feature>
<gene>
    <name evidence="2" type="ORF">ACFQDD_07880</name>
</gene>
<evidence type="ECO:0000313" key="3">
    <source>
        <dbReference type="Proteomes" id="UP001596274"/>
    </source>
</evidence>
<dbReference type="InterPro" id="IPR055975">
    <property type="entry name" value="DUF7553"/>
</dbReference>
<reference evidence="2 3" key="1">
    <citation type="journal article" date="2019" name="Int. J. Syst. Evol. Microbiol.">
        <title>The Global Catalogue of Microorganisms (GCM) 10K type strain sequencing project: providing services to taxonomists for standard genome sequencing and annotation.</title>
        <authorList>
            <consortium name="The Broad Institute Genomics Platform"/>
            <consortium name="The Broad Institute Genome Sequencing Center for Infectious Disease"/>
            <person name="Wu L."/>
            <person name="Ma J."/>
        </authorList>
    </citation>
    <scope>NUCLEOTIDE SEQUENCE [LARGE SCALE GENOMIC DNA]</scope>
    <source>
        <strain evidence="2 3">PJ61</strain>
    </source>
</reference>
<comment type="caution">
    <text evidence="2">The sequence shown here is derived from an EMBL/GenBank/DDBJ whole genome shotgun (WGS) entry which is preliminary data.</text>
</comment>
<name>A0ABD5T7C9_9EURY</name>
<evidence type="ECO:0000256" key="1">
    <source>
        <dbReference type="SAM" id="MobiDB-lite"/>
    </source>
</evidence>